<dbReference type="InterPro" id="IPR052911">
    <property type="entry name" value="Corrinoid_activation_enz"/>
</dbReference>
<dbReference type="InterPro" id="IPR001041">
    <property type="entry name" value="2Fe-2S_ferredoxin-type"/>
</dbReference>
<dbReference type="InterPro" id="IPR036010">
    <property type="entry name" value="2Fe-2S_ferredoxin-like_sf"/>
</dbReference>
<dbReference type="CDD" id="cd00207">
    <property type="entry name" value="fer2"/>
    <property type="match status" value="1"/>
</dbReference>
<dbReference type="InterPro" id="IPR041414">
    <property type="entry name" value="Raco-like_middle"/>
</dbReference>
<dbReference type="GO" id="GO:0051536">
    <property type="term" value="F:iron-sulfur cluster binding"/>
    <property type="evidence" value="ECO:0007669"/>
    <property type="project" value="InterPro"/>
</dbReference>
<dbReference type="Gene3D" id="3.30.420.480">
    <property type="entry name" value="Domain of unknown function (DUF4445)"/>
    <property type="match status" value="1"/>
</dbReference>
<dbReference type="InterPro" id="IPR042259">
    <property type="entry name" value="Raco-like_middle_sf"/>
</dbReference>
<organism evidence="2">
    <name type="scientific">candidate division WOR-3 bacterium</name>
    <dbReference type="NCBI Taxonomy" id="2052148"/>
    <lineage>
        <taxon>Bacteria</taxon>
        <taxon>Bacteria division WOR-3</taxon>
    </lineage>
</organism>
<reference evidence="2" key="1">
    <citation type="journal article" date="2020" name="mSystems">
        <title>Genome- and Community-Level Interaction Insights into Carbon Utilization and Element Cycling Functions of Hydrothermarchaeota in Hydrothermal Sediment.</title>
        <authorList>
            <person name="Zhou Z."/>
            <person name="Liu Y."/>
            <person name="Xu W."/>
            <person name="Pan J."/>
            <person name="Luo Z.H."/>
            <person name="Li M."/>
        </authorList>
    </citation>
    <scope>NUCLEOTIDE SEQUENCE [LARGE SCALE GENOMIC DNA]</scope>
    <source>
        <strain evidence="2">SpSt-914</strain>
    </source>
</reference>
<dbReference type="PROSITE" id="PS51085">
    <property type="entry name" value="2FE2S_FER_2"/>
    <property type="match status" value="1"/>
</dbReference>
<dbReference type="InterPro" id="IPR027980">
    <property type="entry name" value="RACo_C"/>
</dbReference>
<evidence type="ECO:0000259" key="1">
    <source>
        <dbReference type="PROSITE" id="PS51085"/>
    </source>
</evidence>
<dbReference type="Gene3D" id="3.10.20.30">
    <property type="match status" value="1"/>
</dbReference>
<sequence length="470" mass="51438">MVLKIRPAGNQTLRELLFRKGVCLPGACGGRGRCQRCKVKVNGKPLLACQYVPQIPVVVEINEPLPSSPPQFKIHTSKFKPQNLNLTVAVDIGTTTITLAAVHPPSKRPVQTTTILNPQAQFGADVITRIANLKQVKKIRLTAIIRQFIKETGIDHRRRVTVVGNTVMMHFLFGKNPAPLGFYPYRPVLPLRQVVKARIDGLHILTLPLAGSFIGSDCTAAIIASGIYKSEQPVLLIDAGTNGELVLGNKYRLLACSTAAGPAFEGATLNCGSLYQPGAVVAADYQSGVWKLKTVHNLPPRSLCGSGVLDVVAAGIRSGLISPSGRLVHNRQLIVYEQADRTVYLSQSDLREIQLAKAAITTGIRMLLKKWFGTDRQPDGQISRVVLTGRFGNRINPASAFTIGLFPRFTKTPIRQHPNLALAGAIQASITPALWATAEKFAWQIEELRLAEQPEFESIFVQEMELKEWE</sequence>
<dbReference type="SUPFAM" id="SSF54292">
    <property type="entry name" value="2Fe-2S ferredoxin-like"/>
    <property type="match status" value="1"/>
</dbReference>
<dbReference type="Pfam" id="PF17651">
    <property type="entry name" value="Raco_middle"/>
    <property type="match status" value="1"/>
</dbReference>
<accession>A0A7V3UZ40</accession>
<dbReference type="InterPro" id="IPR043129">
    <property type="entry name" value="ATPase_NBD"/>
</dbReference>
<evidence type="ECO:0000313" key="2">
    <source>
        <dbReference type="EMBL" id="HGD12545.1"/>
    </source>
</evidence>
<dbReference type="SUPFAM" id="SSF53067">
    <property type="entry name" value="Actin-like ATPase domain"/>
    <property type="match status" value="1"/>
</dbReference>
<name>A0A7V3UZ40_UNCW3</name>
<feature type="domain" description="2Fe-2S ferredoxin-type" evidence="1">
    <location>
        <begin position="1"/>
        <end position="65"/>
    </location>
</feature>
<dbReference type="AlphaFoldDB" id="A0A7V3UZ40"/>
<protein>
    <submittedName>
        <fullName evidence="2">DUF4445 domain-containing protein</fullName>
    </submittedName>
</protein>
<dbReference type="PANTHER" id="PTHR42895:SF1">
    <property type="entry name" value="IRON-SULFUR CLUSTER PROTEIN"/>
    <property type="match status" value="1"/>
</dbReference>
<gene>
    <name evidence="2" type="ORF">ENX16_00445</name>
</gene>
<dbReference type="InterPro" id="IPR012675">
    <property type="entry name" value="Beta-grasp_dom_sf"/>
</dbReference>
<dbReference type="PANTHER" id="PTHR42895">
    <property type="entry name" value="IRON-SULFUR CLUSTER-BINDING PROTEIN-RELATED"/>
    <property type="match status" value="1"/>
</dbReference>
<comment type="caution">
    <text evidence="2">The sequence shown here is derived from an EMBL/GenBank/DDBJ whole genome shotgun (WGS) entry which is preliminary data.</text>
</comment>
<proteinExistence type="predicted"/>
<dbReference type="Pfam" id="PF14574">
    <property type="entry name" value="RACo_C_ter"/>
    <property type="match status" value="1"/>
</dbReference>
<dbReference type="EMBL" id="DTMZ01000004">
    <property type="protein sequence ID" value="HGD12545.1"/>
    <property type="molecule type" value="Genomic_DNA"/>
</dbReference>